<organism evidence="14 15">
    <name type="scientific">Streptomyces spectabilis</name>
    <dbReference type="NCBI Taxonomy" id="68270"/>
    <lineage>
        <taxon>Bacteria</taxon>
        <taxon>Bacillati</taxon>
        <taxon>Actinomycetota</taxon>
        <taxon>Actinomycetes</taxon>
        <taxon>Kitasatosporales</taxon>
        <taxon>Streptomycetaceae</taxon>
        <taxon>Streptomyces</taxon>
    </lineage>
</organism>
<accession>A0A516RC14</accession>
<dbReference type="InterPro" id="IPR005841">
    <property type="entry name" value="Alpha-D-phosphohexomutase_SF"/>
</dbReference>
<keyword evidence="3 9" id="KW-0479">Metal-binding</keyword>
<comment type="catalytic activity">
    <reaction evidence="6 9">
        <text>alpha-D-glucosamine 1-phosphate = D-glucosamine 6-phosphate</text>
        <dbReference type="Rhea" id="RHEA:23424"/>
        <dbReference type="ChEBI" id="CHEBI:58516"/>
        <dbReference type="ChEBI" id="CHEBI:58725"/>
        <dbReference type="EC" id="5.4.2.10"/>
    </reaction>
</comment>
<dbReference type="Gene3D" id="3.40.120.10">
    <property type="entry name" value="Alpha-D-Glucose-1,6-Bisphosphate, subunit A, domain 3"/>
    <property type="match status" value="3"/>
</dbReference>
<feature type="domain" description="Alpha-D-phosphohexomutase alpha/beta/alpha" evidence="12">
    <location>
        <begin position="164"/>
        <end position="259"/>
    </location>
</feature>
<evidence type="ECO:0000256" key="7">
    <source>
        <dbReference type="ARBA" id="ARBA00066330"/>
    </source>
</evidence>
<dbReference type="PANTHER" id="PTHR42946:SF1">
    <property type="entry name" value="PHOSPHOGLUCOMUTASE (ALPHA-D-GLUCOSE-1,6-BISPHOSPHATE-DEPENDENT)"/>
    <property type="match status" value="1"/>
</dbReference>
<dbReference type="EC" id="5.4.2.10" evidence="7 9"/>
<dbReference type="FunFam" id="3.30.310.50:FF:000001">
    <property type="entry name" value="Phosphoglucosamine mutase"/>
    <property type="match status" value="1"/>
</dbReference>
<dbReference type="PRINTS" id="PR00509">
    <property type="entry name" value="PGMPMM"/>
</dbReference>
<evidence type="ECO:0000256" key="1">
    <source>
        <dbReference type="ARBA" id="ARBA00010231"/>
    </source>
</evidence>
<keyword evidence="5 9" id="KW-0413">Isomerase</keyword>
<evidence type="ECO:0000256" key="4">
    <source>
        <dbReference type="ARBA" id="ARBA00022842"/>
    </source>
</evidence>
<dbReference type="Pfam" id="PF02878">
    <property type="entry name" value="PGM_PMM_I"/>
    <property type="match status" value="1"/>
</dbReference>
<dbReference type="NCBIfam" id="TIGR01455">
    <property type="entry name" value="glmM"/>
    <property type="match status" value="1"/>
</dbReference>
<dbReference type="GO" id="GO:0009252">
    <property type="term" value="P:peptidoglycan biosynthetic process"/>
    <property type="evidence" value="ECO:0007669"/>
    <property type="project" value="TreeGrafter"/>
</dbReference>
<protein>
    <recommendedName>
        <fullName evidence="8 9">Phosphoglucosamine mutase</fullName>
        <ecNumber evidence="7 9">5.4.2.10</ecNumber>
    </recommendedName>
</protein>
<dbReference type="PANTHER" id="PTHR42946">
    <property type="entry name" value="PHOSPHOHEXOSE MUTASE"/>
    <property type="match status" value="1"/>
</dbReference>
<gene>
    <name evidence="9" type="primary">glmM</name>
    <name evidence="14" type="ORF">FH965_23690</name>
</gene>
<dbReference type="InterPro" id="IPR050060">
    <property type="entry name" value="Phosphoglucosamine_mutase"/>
</dbReference>
<evidence type="ECO:0000256" key="8">
    <source>
        <dbReference type="ARBA" id="ARBA00068193"/>
    </source>
</evidence>
<feature type="binding site" evidence="9">
    <location>
        <position position="248"/>
    </location>
    <ligand>
        <name>Mg(2+)</name>
        <dbReference type="ChEBI" id="CHEBI:18420"/>
    </ligand>
</feature>
<dbReference type="AlphaFoldDB" id="A0A516RC14"/>
<dbReference type="Gene3D" id="3.30.310.50">
    <property type="entry name" value="Alpha-D-phosphohexomutase, C-terminal domain"/>
    <property type="match status" value="1"/>
</dbReference>
<dbReference type="InterPro" id="IPR005843">
    <property type="entry name" value="A-D-PHexomutase_C"/>
</dbReference>
<dbReference type="GO" id="GO:0005975">
    <property type="term" value="P:carbohydrate metabolic process"/>
    <property type="evidence" value="ECO:0007669"/>
    <property type="project" value="InterPro"/>
</dbReference>
<evidence type="ECO:0000256" key="2">
    <source>
        <dbReference type="ARBA" id="ARBA00022553"/>
    </source>
</evidence>
<dbReference type="Pfam" id="PF02879">
    <property type="entry name" value="PGM_PMM_II"/>
    <property type="match status" value="1"/>
</dbReference>
<feature type="binding site" evidence="9">
    <location>
        <position position="250"/>
    </location>
    <ligand>
        <name>Mg(2+)</name>
        <dbReference type="ChEBI" id="CHEBI:18420"/>
    </ligand>
</feature>
<feature type="modified residue" description="Phosphoserine" evidence="9">
    <location>
        <position position="104"/>
    </location>
</feature>
<dbReference type="SUPFAM" id="SSF55957">
    <property type="entry name" value="Phosphoglucomutase, C-terminal domain"/>
    <property type="match status" value="1"/>
</dbReference>
<feature type="domain" description="Alpha-D-phosphohexomutase alpha/beta/alpha" evidence="13">
    <location>
        <begin position="263"/>
        <end position="374"/>
    </location>
</feature>
<dbReference type="SUPFAM" id="SSF53738">
    <property type="entry name" value="Phosphoglucomutase, first 3 domains"/>
    <property type="match status" value="3"/>
</dbReference>
<dbReference type="FunFam" id="3.40.120.10:FF:000002">
    <property type="entry name" value="Phosphoglucosamine mutase"/>
    <property type="match status" value="1"/>
</dbReference>
<keyword evidence="2 9" id="KW-0597">Phosphoprotein</keyword>
<dbReference type="GO" id="GO:0000287">
    <property type="term" value="F:magnesium ion binding"/>
    <property type="evidence" value="ECO:0007669"/>
    <property type="project" value="UniProtKB-UniRule"/>
</dbReference>
<evidence type="ECO:0000256" key="6">
    <source>
        <dbReference type="ARBA" id="ARBA00050364"/>
    </source>
</evidence>
<evidence type="ECO:0000256" key="5">
    <source>
        <dbReference type="ARBA" id="ARBA00023235"/>
    </source>
</evidence>
<dbReference type="Proteomes" id="UP000316806">
    <property type="component" value="Chromosome"/>
</dbReference>
<feature type="domain" description="Alpha-D-phosphohexomutase alpha/beta/alpha" evidence="11">
    <location>
        <begin position="3"/>
        <end position="138"/>
    </location>
</feature>
<evidence type="ECO:0000313" key="15">
    <source>
        <dbReference type="Proteomes" id="UP000316806"/>
    </source>
</evidence>
<comment type="PTM">
    <text evidence="9">Activated by phosphorylation.</text>
</comment>
<dbReference type="InterPro" id="IPR005845">
    <property type="entry name" value="A-D-PHexomutase_a/b/a-II"/>
</dbReference>
<dbReference type="GO" id="GO:0005829">
    <property type="term" value="C:cytosol"/>
    <property type="evidence" value="ECO:0007669"/>
    <property type="project" value="TreeGrafter"/>
</dbReference>
<comment type="function">
    <text evidence="9">Catalyzes the conversion of glucosamine-6-phosphate to glucosamine-1-phosphate.</text>
</comment>
<dbReference type="InterPro" id="IPR006352">
    <property type="entry name" value="GlmM_bact"/>
</dbReference>
<feature type="binding site" description="via phosphate group" evidence="9">
    <location>
        <position position="104"/>
    </location>
    <ligand>
        <name>Mg(2+)</name>
        <dbReference type="ChEBI" id="CHEBI:18420"/>
    </ligand>
</feature>
<dbReference type="GO" id="GO:0004615">
    <property type="term" value="F:phosphomannomutase activity"/>
    <property type="evidence" value="ECO:0007669"/>
    <property type="project" value="TreeGrafter"/>
</dbReference>
<feature type="binding site" evidence="9">
    <location>
        <position position="246"/>
    </location>
    <ligand>
        <name>Mg(2+)</name>
        <dbReference type="ChEBI" id="CHEBI:18420"/>
    </ligand>
</feature>
<feature type="domain" description="Alpha-D-phosphohexomutase C-terminal" evidence="10">
    <location>
        <begin position="379"/>
        <end position="445"/>
    </location>
</feature>
<dbReference type="InterPro" id="IPR036900">
    <property type="entry name" value="A-D-PHexomutase_C_sf"/>
</dbReference>
<evidence type="ECO:0000313" key="14">
    <source>
        <dbReference type="EMBL" id="QDQ13196.1"/>
    </source>
</evidence>
<dbReference type="CDD" id="cd05802">
    <property type="entry name" value="GlmM"/>
    <property type="match status" value="1"/>
</dbReference>
<evidence type="ECO:0000259" key="13">
    <source>
        <dbReference type="Pfam" id="PF02880"/>
    </source>
</evidence>
<name>A0A516RC14_STRST</name>
<comment type="cofactor">
    <cofactor evidence="9">
        <name>Mg(2+)</name>
        <dbReference type="ChEBI" id="CHEBI:18420"/>
    </cofactor>
    <text evidence="9">Binds 1 Mg(2+) ion per subunit.</text>
</comment>
<dbReference type="Pfam" id="PF00408">
    <property type="entry name" value="PGM_PMM_IV"/>
    <property type="match status" value="1"/>
</dbReference>
<dbReference type="InterPro" id="IPR005846">
    <property type="entry name" value="A-D-PHexomutase_a/b/a-III"/>
</dbReference>
<proteinExistence type="inferred from homology"/>
<dbReference type="HAMAP" id="MF_01554_B">
    <property type="entry name" value="GlmM_B"/>
    <property type="match status" value="1"/>
</dbReference>
<keyword evidence="4 9" id="KW-0460">Magnesium</keyword>
<sequence length="452" mass="46958">MGRLFGTDGVRGVANADLTAELALGLSVAAAHVLAEAGTFEGHRATAVVGRDPRASGEFLEAAVVAGLASAGVDVLRVGVLPTPAVAHLTAALGADLGVMLSASHNAMPDNGIKFFARGGHKLADDLEDRIESVYEEHRTGAPWQRPTGAGVGRVTSYDQGLDQYVAHLIGVLPNRLDGLRIVLDEAHGAAARVSPEAFARAGAEIVTIGASPDGLNINEGCGSTHLEQLQAAVVEHGAHLGIAHDGDADRCLAVDHTGAEVDGDQILAVLALGMRERGVLRRDTVVATVMSNLGFKLAMEREGLQFVETAVGDRYVLEEMKASGYALGGEQSGHVIALDHATTGDGTLTGLLLAARVAETGRTLKDLAAVMERLPQVLINVPDVDKSRVKTSTELSVAVADAERELGETGRVLLRPSGTEPLVRVMVEAADIEQARSVAGRLADVVKTALG</sequence>
<evidence type="ECO:0000259" key="10">
    <source>
        <dbReference type="Pfam" id="PF00408"/>
    </source>
</evidence>
<dbReference type="InterPro" id="IPR005844">
    <property type="entry name" value="A-D-PHexomutase_a/b/a-I"/>
</dbReference>
<dbReference type="Pfam" id="PF02880">
    <property type="entry name" value="PGM_PMM_III"/>
    <property type="match status" value="1"/>
</dbReference>
<dbReference type="EMBL" id="CP040916">
    <property type="protein sequence ID" value="QDQ13196.1"/>
    <property type="molecule type" value="Genomic_DNA"/>
</dbReference>
<evidence type="ECO:0000259" key="12">
    <source>
        <dbReference type="Pfam" id="PF02879"/>
    </source>
</evidence>
<evidence type="ECO:0000256" key="3">
    <source>
        <dbReference type="ARBA" id="ARBA00022723"/>
    </source>
</evidence>
<dbReference type="GO" id="GO:0006048">
    <property type="term" value="P:UDP-N-acetylglucosamine biosynthetic process"/>
    <property type="evidence" value="ECO:0007669"/>
    <property type="project" value="TreeGrafter"/>
</dbReference>
<dbReference type="InterPro" id="IPR016055">
    <property type="entry name" value="A-D-PHexomutase_a/b/a-I/II/III"/>
</dbReference>
<evidence type="ECO:0000259" key="11">
    <source>
        <dbReference type="Pfam" id="PF02878"/>
    </source>
</evidence>
<dbReference type="RefSeq" id="WP_144320471.1">
    <property type="nucleotide sequence ID" value="NZ_CP040916.1"/>
</dbReference>
<comment type="similarity">
    <text evidence="1 9">Belongs to the phosphohexose mutase family.</text>
</comment>
<evidence type="ECO:0000256" key="9">
    <source>
        <dbReference type="HAMAP-Rule" id="MF_01554"/>
    </source>
</evidence>
<feature type="active site" description="Phosphoserine intermediate" evidence="9">
    <location>
        <position position="104"/>
    </location>
</feature>
<reference evidence="14 15" key="1">
    <citation type="journal article" date="2019" name="J. Ind. Microbiol. Biotechnol.">
        <title>The complete genomic sequence of Streptomyces spectabilis NRRL-2792 and identification of secondary metabolite biosynthetic gene clusters.</title>
        <authorList>
            <person name="Sinha A."/>
            <person name="Phillips-Salemka S."/>
            <person name="Niraula T.A."/>
            <person name="Short K.A."/>
            <person name="Niraula N.P."/>
        </authorList>
    </citation>
    <scope>NUCLEOTIDE SEQUENCE [LARGE SCALE GENOMIC DNA]</scope>
    <source>
        <strain evidence="14 15">NRRL 2792</strain>
    </source>
</reference>
<dbReference type="FunFam" id="3.40.120.10:FF:000001">
    <property type="entry name" value="Phosphoglucosamine mutase"/>
    <property type="match status" value="1"/>
</dbReference>
<dbReference type="GO" id="GO:0008966">
    <property type="term" value="F:phosphoglucosamine mutase activity"/>
    <property type="evidence" value="ECO:0007669"/>
    <property type="project" value="UniProtKB-UniRule"/>
</dbReference>